<accession>A0A9W6ZHK8</accession>
<dbReference type="SMART" id="SM01411">
    <property type="entry name" value="Ephrin_rec_like"/>
    <property type="match status" value="13"/>
</dbReference>
<dbReference type="EMBL" id="BRXY01000028">
    <property type="protein sequence ID" value="GMH54537.1"/>
    <property type="molecule type" value="Genomic_DNA"/>
</dbReference>
<dbReference type="Pfam" id="PF00397">
    <property type="entry name" value="WW"/>
    <property type="match status" value="1"/>
</dbReference>
<proteinExistence type="predicted"/>
<dbReference type="Proteomes" id="UP001165085">
    <property type="component" value="Unassembled WGS sequence"/>
</dbReference>
<dbReference type="Pfam" id="PF07699">
    <property type="entry name" value="Ephrin_rec_like"/>
    <property type="match status" value="1"/>
</dbReference>
<keyword evidence="6" id="KW-1185">Reference proteome</keyword>
<feature type="compositionally biased region" description="Polar residues" evidence="1">
    <location>
        <begin position="1585"/>
        <end position="1599"/>
    </location>
</feature>
<dbReference type="Gene3D" id="2.20.70.10">
    <property type="match status" value="2"/>
</dbReference>
<name>A0A9W6ZHK8_9STRA</name>
<feature type="chain" id="PRO_5040728734" description="WW domain-containing protein" evidence="3">
    <location>
        <begin position="25"/>
        <end position="1843"/>
    </location>
</feature>
<comment type="caution">
    <text evidence="5">The sequence shown here is derived from an EMBL/GenBank/DDBJ whole genome shotgun (WGS) entry which is preliminary data.</text>
</comment>
<dbReference type="PANTHER" id="PTHR46967">
    <property type="entry name" value="INSULIN-LIKE GROWTH FACTOR BINDING PROTEIN,N-TERMINAL"/>
    <property type="match status" value="1"/>
</dbReference>
<dbReference type="Gene3D" id="2.10.220.10">
    <property type="entry name" value="Hormone Receptor, Insulin-like Growth Factor Receptor 1, Chain A, domain 2"/>
    <property type="match status" value="1"/>
</dbReference>
<evidence type="ECO:0000256" key="2">
    <source>
        <dbReference type="SAM" id="Phobius"/>
    </source>
</evidence>
<protein>
    <recommendedName>
        <fullName evidence="4">WW domain-containing protein</fullName>
    </recommendedName>
</protein>
<reference evidence="6" key="1">
    <citation type="journal article" date="2023" name="Commun. Biol.">
        <title>Genome analysis of Parmales, the sister group of diatoms, reveals the evolutionary specialization of diatoms from phago-mixotrophs to photoautotrophs.</title>
        <authorList>
            <person name="Ban H."/>
            <person name="Sato S."/>
            <person name="Yoshikawa S."/>
            <person name="Yamada K."/>
            <person name="Nakamura Y."/>
            <person name="Ichinomiya M."/>
            <person name="Sato N."/>
            <person name="Blanc-Mathieu R."/>
            <person name="Endo H."/>
            <person name="Kuwata A."/>
            <person name="Ogata H."/>
        </authorList>
    </citation>
    <scope>NUCLEOTIDE SEQUENCE [LARGE SCALE GENOMIC DNA]</scope>
    <source>
        <strain evidence="6">NIES 3701</strain>
    </source>
</reference>
<keyword evidence="2" id="KW-0812">Transmembrane</keyword>
<dbReference type="InterPro" id="IPR011641">
    <property type="entry name" value="Tyr-kin_ephrin_A/B_rcpt-like"/>
</dbReference>
<dbReference type="SMART" id="SM00456">
    <property type="entry name" value="WW"/>
    <property type="match status" value="2"/>
</dbReference>
<sequence length="1843" mass="196422">MGSSCNIWYFLVLLLLAKLTHVEAGSACREGDSSCLHDMRARGSCGYWHNEQKYCPNGYPYDDGSSSSYCWGLKVHIYCYACAPGYRDWANTCTPCPGGYESGAAATTCTKCGLGKYSTGAEVCKPCEAGKYANDPGQPFECKLCRAKGGGSVHWYSAAGASDCTHCPAGQVVNENSDGCESCTDGKYVDMDFTECLPCSPGKSSGSSVGMPDHSSCSNCPAGRFSGVGGVCEACPAGTYSGAGQAEIPNIKCKQCSAGEYSLGTTGEEGTSDYSPSTTCLHCPAGKKSADLTGSSECLYCSPGKYTNEVKSSQCVFCDPGKTSNGTDTTTGEYVSVGEFKPNDDNIDGPKSCYNCAAGKYTNAQKSNVCVNCEAGTYSNVGATICTQCQLSDTYGPGYVSDEGSPDCTPCPAGTESEINVCQNCTKGYYSLQGAEECSPCKPGTYMPNNGTSVCYDCPKNTFQDKFGKPFCEACPDGKTSGGGDIVCSSCPDGTWSDDAAVEAGGTAGACWACGAGKRVKGNRCRECDAGRYSPEPTSFVAESDYSDPGCSNAGVGGASLCGLEGNYQCSYCPVGQDTNNQTGSSSCTVCSQGKYKYEPTEMCTWCPAGKATGGFDGNFKTSEAEVCIDCLPGKHSGPGPEGHVGKGATSCANCPNGRYSNTERAANCTICEEGKYALVESGTNGAVACSLCVVGRYNNKTEQSLCALCQPGTYQKGLASTKCDDCPAGKYADDMENTVCSFCNQPTGSTSGSISAPGATECTKCPPGSASGLYPGVIFCESCEGGKYTDGEGQRTCDDCDSGKYAPDPNADVLPDDFTAYPTLSPTKAPTTSSPTLPGTTGAPSPATTAPSAAPTKPATSSPTMAPTPWSLTPEPNGASQCTLCGVGRFSRDGRSMCELCPAGRWTPASTETPGGEGTPASSLNYVKASCTECPVGKYSNISRALCNDCENPDVSQGVYSSWAEVGSDTCYLLHTAERFGECPKSNGKKRSFDASTMTYEETDKESICRWYFIDDFTGQDFSTSIEGSGANEGEVSPFFEGAADSCGNYTLCQADPTDDDEDRYLIACQDCAEGYISAGTHTFGSNQGACSGKAVQRYCYKPTTLDLCPPDTTCQYWYKGADEVNPKDGDEADGGNVSPFFDPDVETDPSEPYVATACDSYRVCGFDVKSSTKTSKPNDHYLDVVCEKCAEGFISVAAEEKDYDASENSEWGESNTCPGSYPTTCMNVMTTFDKCPKCQLGETGAGCQRRLREWAEQELEIQRETAILEAQAAHLRGSRELQFDWGDPCTTCSCTGTNVLSPCDLNDQCESSKSGCQSSYCQCNSIIPDIPDPDDISTDPGEYTVQCKYLYSTWKGEDLDEDDPELWETDWESVGAGVNSPFNNVANQDDPCEYYKLCQFETKFGGNLDEYHIACGKCREENDYYMAIDFEESQVKDEEGWMCTNENPAATHCYHWPKSSYEQFFVDSDHDCNDITFNPKQRNECYYWKGTSSVEGGSWVKSTGKAKEGPFGISCGSYEVCAFDAADGEVDNYYLQCSTCAAGYVMVYKDNNNTDAKSKGCTPGHLLPPNSIVTECVKATEAPSITPTDRPTVPVTQSPVATTSAPTAGGGGVTEKLSDPIMLGGVGGGAVILILFVAYIIKSRNQKQQREQREQRKKKYDPRDTEASGFEMSNPMSDKKKKKSKKGEKGEKKEKRTSKKKKERKEEKLGAGAPPPPPPPPSDSPSKAPPPPPPPVEPNTPEDDSKNWVPKQDPNSGQTFFYNKRTKAVSWTPPNAKGGGAPPPPPPAPPPPPPAPAAPSPPVLKKVWSKHHDESSGHDYFIHSETGESRWEEPKNFPYED</sequence>
<evidence type="ECO:0000256" key="3">
    <source>
        <dbReference type="SAM" id="SignalP"/>
    </source>
</evidence>
<gene>
    <name evidence="5" type="ORF">TrST_g12178</name>
</gene>
<feature type="compositionally biased region" description="Low complexity" evidence="1">
    <location>
        <begin position="823"/>
        <end position="870"/>
    </location>
</feature>
<dbReference type="OrthoDB" id="196926at2759"/>
<dbReference type="CDD" id="cd00201">
    <property type="entry name" value="WW"/>
    <property type="match status" value="1"/>
</dbReference>
<keyword evidence="2" id="KW-1133">Transmembrane helix</keyword>
<dbReference type="PANTHER" id="PTHR46967:SF1">
    <property type="entry name" value="KERATIN-ASSOCIATED PROTEIN 16-1-LIKE"/>
    <property type="match status" value="1"/>
</dbReference>
<feature type="region of interest" description="Disordered" evidence="1">
    <location>
        <begin position="1585"/>
        <end position="1615"/>
    </location>
</feature>
<keyword evidence="2" id="KW-0472">Membrane</keyword>
<feature type="domain" description="WW" evidence="4">
    <location>
        <begin position="1804"/>
        <end position="1838"/>
    </location>
</feature>
<dbReference type="SUPFAM" id="SSF51045">
    <property type="entry name" value="WW domain"/>
    <property type="match status" value="1"/>
</dbReference>
<feature type="compositionally biased region" description="Pro residues" evidence="1">
    <location>
        <begin position="1715"/>
        <end position="1740"/>
    </location>
</feature>
<feature type="compositionally biased region" description="Low complexity" evidence="1">
    <location>
        <begin position="1600"/>
        <end position="1609"/>
    </location>
</feature>
<feature type="compositionally biased region" description="Pro residues" evidence="1">
    <location>
        <begin position="1783"/>
        <end position="1804"/>
    </location>
</feature>
<evidence type="ECO:0000259" key="4">
    <source>
        <dbReference type="PROSITE" id="PS50020"/>
    </source>
</evidence>
<dbReference type="InterPro" id="IPR009030">
    <property type="entry name" value="Growth_fac_rcpt_cys_sf"/>
</dbReference>
<feature type="region of interest" description="Disordered" evidence="1">
    <location>
        <begin position="1646"/>
        <end position="1843"/>
    </location>
</feature>
<dbReference type="SUPFAM" id="SSF57184">
    <property type="entry name" value="Growth factor receptor domain"/>
    <property type="match status" value="5"/>
</dbReference>
<dbReference type="PROSITE" id="PS50020">
    <property type="entry name" value="WW_DOMAIN_2"/>
    <property type="match status" value="2"/>
</dbReference>
<organism evidence="5 6">
    <name type="scientific">Triparma strigata</name>
    <dbReference type="NCBI Taxonomy" id="1606541"/>
    <lineage>
        <taxon>Eukaryota</taxon>
        <taxon>Sar</taxon>
        <taxon>Stramenopiles</taxon>
        <taxon>Ochrophyta</taxon>
        <taxon>Bolidophyceae</taxon>
        <taxon>Parmales</taxon>
        <taxon>Triparmaceae</taxon>
        <taxon>Triparma</taxon>
    </lineage>
</organism>
<feature type="transmembrane region" description="Helical" evidence="2">
    <location>
        <begin position="1623"/>
        <end position="1643"/>
    </location>
</feature>
<evidence type="ECO:0000313" key="6">
    <source>
        <dbReference type="Proteomes" id="UP001165085"/>
    </source>
</evidence>
<dbReference type="Gene3D" id="2.10.50.10">
    <property type="entry name" value="Tumor Necrosis Factor Receptor, subunit A, domain 2"/>
    <property type="match status" value="4"/>
</dbReference>
<feature type="compositionally biased region" description="Basic and acidic residues" evidence="1">
    <location>
        <begin position="1812"/>
        <end position="1837"/>
    </location>
</feature>
<evidence type="ECO:0000256" key="1">
    <source>
        <dbReference type="SAM" id="MobiDB-lite"/>
    </source>
</evidence>
<dbReference type="InterPro" id="IPR001202">
    <property type="entry name" value="WW_dom"/>
</dbReference>
<feature type="domain" description="WW" evidence="4">
    <location>
        <begin position="1744"/>
        <end position="1778"/>
    </location>
</feature>
<evidence type="ECO:0000313" key="5">
    <source>
        <dbReference type="EMBL" id="GMH54537.1"/>
    </source>
</evidence>
<dbReference type="InterPro" id="IPR036020">
    <property type="entry name" value="WW_dom_sf"/>
</dbReference>
<keyword evidence="3" id="KW-0732">Signal</keyword>
<dbReference type="PROSITE" id="PS01159">
    <property type="entry name" value="WW_DOMAIN_1"/>
    <property type="match status" value="1"/>
</dbReference>
<feature type="region of interest" description="Disordered" evidence="1">
    <location>
        <begin position="809"/>
        <end position="877"/>
    </location>
</feature>
<feature type="signal peptide" evidence="3">
    <location>
        <begin position="1"/>
        <end position="24"/>
    </location>
</feature>